<keyword evidence="2" id="KW-1185">Reference proteome</keyword>
<comment type="caution">
    <text evidence="1">The sequence shown here is derived from an EMBL/GenBank/DDBJ whole genome shotgun (WGS) entry which is preliminary data.</text>
</comment>
<organism evidence="1 2">
    <name type="scientific">Nannochloropsis gaditana</name>
    <dbReference type="NCBI Taxonomy" id="72520"/>
    <lineage>
        <taxon>Eukaryota</taxon>
        <taxon>Sar</taxon>
        <taxon>Stramenopiles</taxon>
        <taxon>Ochrophyta</taxon>
        <taxon>Eustigmatophyceae</taxon>
        <taxon>Eustigmatales</taxon>
        <taxon>Monodopsidaceae</taxon>
        <taxon>Nannochloropsis</taxon>
    </lineage>
</organism>
<reference evidence="1 2" key="1">
    <citation type="journal article" date="2014" name="Mol. Plant">
        <title>Chromosome Scale Genome Assembly and Transcriptome Profiling of Nannochloropsis gaditana in Nitrogen Depletion.</title>
        <authorList>
            <person name="Corteggiani Carpinelli E."/>
            <person name="Telatin A."/>
            <person name="Vitulo N."/>
            <person name="Forcato C."/>
            <person name="D'Angelo M."/>
            <person name="Schiavon R."/>
            <person name="Vezzi A."/>
            <person name="Giacometti G.M."/>
            <person name="Morosinotto T."/>
            <person name="Valle G."/>
        </authorList>
    </citation>
    <scope>NUCLEOTIDE SEQUENCE [LARGE SCALE GENOMIC DNA]</scope>
    <source>
        <strain evidence="1 2">B-31</strain>
    </source>
</reference>
<dbReference type="Proteomes" id="UP000019335">
    <property type="component" value="Unassembled WGS sequence"/>
</dbReference>
<accession>W7TEJ9</accession>
<dbReference type="AlphaFoldDB" id="W7TEJ9"/>
<proteinExistence type="predicted"/>
<gene>
    <name evidence="1" type="ORF">Naga_100220g10</name>
</gene>
<protein>
    <submittedName>
        <fullName evidence="1">Uncharacterized protein</fullName>
    </submittedName>
</protein>
<name>W7TEJ9_9STRA</name>
<sequence>MSKKPRNQIPNGCHSLLDNRILFSTTASTCSFCTTYRTCLASHILKEIPIMGSDYELISRAFMLLYLKQSSNCEMLTVWVHFTMWYCRKTKFLMCGVPLDPV</sequence>
<evidence type="ECO:0000313" key="2">
    <source>
        <dbReference type="Proteomes" id="UP000019335"/>
    </source>
</evidence>
<evidence type="ECO:0000313" key="1">
    <source>
        <dbReference type="EMBL" id="EWM21933.1"/>
    </source>
</evidence>
<dbReference type="EMBL" id="AZIL01002350">
    <property type="protein sequence ID" value="EWM21933.1"/>
    <property type="molecule type" value="Genomic_DNA"/>
</dbReference>